<sequence length="69" mass="7903">MLVTSSRIHKIEAHNKDNVEPEGGDKEPEDEPIAMPSKKEDNEEQEAEATVQTYGSDKEEEEEEEEEEE</sequence>
<evidence type="ECO:0000313" key="2">
    <source>
        <dbReference type="EMBL" id="GCC24545.1"/>
    </source>
</evidence>
<dbReference type="AlphaFoldDB" id="A0A401S2B1"/>
<keyword evidence="3" id="KW-1185">Reference proteome</keyword>
<feature type="compositionally biased region" description="Basic and acidic residues" evidence="1">
    <location>
        <begin position="9"/>
        <end position="26"/>
    </location>
</feature>
<evidence type="ECO:0000313" key="3">
    <source>
        <dbReference type="Proteomes" id="UP000287033"/>
    </source>
</evidence>
<accession>A0A401S2B1</accession>
<organism evidence="2 3">
    <name type="scientific">Chiloscyllium punctatum</name>
    <name type="common">Brownbanded bambooshark</name>
    <name type="synonym">Hemiscyllium punctatum</name>
    <dbReference type="NCBI Taxonomy" id="137246"/>
    <lineage>
        <taxon>Eukaryota</taxon>
        <taxon>Metazoa</taxon>
        <taxon>Chordata</taxon>
        <taxon>Craniata</taxon>
        <taxon>Vertebrata</taxon>
        <taxon>Chondrichthyes</taxon>
        <taxon>Elasmobranchii</taxon>
        <taxon>Galeomorphii</taxon>
        <taxon>Galeoidea</taxon>
        <taxon>Orectolobiformes</taxon>
        <taxon>Hemiscylliidae</taxon>
        <taxon>Chiloscyllium</taxon>
    </lineage>
</organism>
<dbReference type="EMBL" id="BEZZ01000060">
    <property type="protein sequence ID" value="GCC24545.1"/>
    <property type="molecule type" value="Genomic_DNA"/>
</dbReference>
<reference evidence="2 3" key="1">
    <citation type="journal article" date="2018" name="Nat. Ecol. Evol.">
        <title>Shark genomes provide insights into elasmobranch evolution and the origin of vertebrates.</title>
        <authorList>
            <person name="Hara Y"/>
            <person name="Yamaguchi K"/>
            <person name="Onimaru K"/>
            <person name="Kadota M"/>
            <person name="Koyanagi M"/>
            <person name="Keeley SD"/>
            <person name="Tatsumi K"/>
            <person name="Tanaka K"/>
            <person name="Motone F"/>
            <person name="Kageyama Y"/>
            <person name="Nozu R"/>
            <person name="Adachi N"/>
            <person name="Nishimura O"/>
            <person name="Nakagawa R"/>
            <person name="Tanegashima C"/>
            <person name="Kiyatake I"/>
            <person name="Matsumoto R"/>
            <person name="Murakumo K"/>
            <person name="Nishida K"/>
            <person name="Terakita A"/>
            <person name="Kuratani S"/>
            <person name="Sato K"/>
            <person name="Hyodo S Kuraku.S."/>
        </authorList>
    </citation>
    <scope>NUCLEOTIDE SEQUENCE [LARGE SCALE GENOMIC DNA]</scope>
</reference>
<proteinExistence type="predicted"/>
<evidence type="ECO:0000256" key="1">
    <source>
        <dbReference type="SAM" id="MobiDB-lite"/>
    </source>
</evidence>
<name>A0A401S2B1_CHIPU</name>
<feature type="region of interest" description="Disordered" evidence="1">
    <location>
        <begin position="1"/>
        <end position="69"/>
    </location>
</feature>
<protein>
    <submittedName>
        <fullName evidence="2">Uncharacterized protein</fullName>
    </submittedName>
</protein>
<dbReference type="Proteomes" id="UP000287033">
    <property type="component" value="Unassembled WGS sequence"/>
</dbReference>
<feature type="compositionally biased region" description="Acidic residues" evidence="1">
    <location>
        <begin position="58"/>
        <end position="69"/>
    </location>
</feature>
<comment type="caution">
    <text evidence="2">The sequence shown here is derived from an EMBL/GenBank/DDBJ whole genome shotgun (WGS) entry which is preliminary data.</text>
</comment>
<gene>
    <name evidence="2" type="ORF">chiPu_0002947</name>
</gene>